<dbReference type="SUPFAM" id="SSF56601">
    <property type="entry name" value="beta-lactamase/transpeptidase-like"/>
    <property type="match status" value="1"/>
</dbReference>
<dbReference type="Pfam" id="PF11954">
    <property type="entry name" value="DUF3471"/>
    <property type="match status" value="1"/>
</dbReference>
<comment type="caution">
    <text evidence="3">The sequence shown here is derived from an EMBL/GenBank/DDBJ whole genome shotgun (WGS) entry which is preliminary data.</text>
</comment>
<name>A0ABQ1UK20_9NOCA</name>
<feature type="domain" description="Beta-lactamase-related" evidence="1">
    <location>
        <begin position="74"/>
        <end position="400"/>
    </location>
</feature>
<gene>
    <name evidence="3" type="ORF">GCM10007298_13090</name>
</gene>
<evidence type="ECO:0000313" key="3">
    <source>
        <dbReference type="EMBL" id="GGF18452.1"/>
    </source>
</evidence>
<sequence length="541" mass="56905">MRASVDMRRDGHRQKRAWTTAISLVAVCALGAACDSGSSSGPAASSASDAADVNAAAANPIDPGAIDKAVGQIDGMVDELMRATGTPGMAVAVVHGDKQVYAKGFGVANMATGAKVDADTVFQLASVSKSIGSSVVAAEVTKKAITWDTPVVANLPSFTLSDPWVTTHVTVADMYSHRSGLPEHAGDKLESIGYSQQDVLARMRSVPLSPFRATYDYTNFGLTAAAESVAAKAGKDWATLSADTIYTPLGMSSTSSRYSDFVSRPDRAVGHIKIDGKWAPTTFQREPDAQSPAGGVSSSVDDLSHWLEMMLGDGTYQGRQIVSPESMTPAISPEIVSNPPAGPADRAGFYGYGFNSSVTADGRTMYSHSGAFSSGAGTNFVVIPSADVAIVTLTNAAPTGAAESLGMQFADLVQYGERRTDWFDLYGPAFEEQSKPFGSLVGVTRPAPSTPTQPLASYAGTYTNGYYGPATVAERGGTLQLSLGPDGRTTYPLTHWSGNEFTYSMRDENAEDGSISKVTFDGPSMTIEYYDDEESNGVFTR</sequence>
<proteinExistence type="predicted"/>
<dbReference type="Gene3D" id="3.40.710.10">
    <property type="entry name" value="DD-peptidase/beta-lactamase superfamily"/>
    <property type="match status" value="1"/>
</dbReference>
<protein>
    <recommendedName>
        <fullName evidence="5">Serine hydrolase</fullName>
    </recommendedName>
</protein>
<evidence type="ECO:0000259" key="2">
    <source>
        <dbReference type="Pfam" id="PF11954"/>
    </source>
</evidence>
<dbReference type="PANTHER" id="PTHR46825:SF15">
    <property type="entry name" value="BETA-LACTAMASE-RELATED DOMAIN-CONTAINING PROTEIN"/>
    <property type="match status" value="1"/>
</dbReference>
<dbReference type="InterPro" id="IPR001466">
    <property type="entry name" value="Beta-lactam-related"/>
</dbReference>
<feature type="domain" description="Peptidase S12 Pab87-related C-terminal" evidence="2">
    <location>
        <begin position="445"/>
        <end position="521"/>
    </location>
</feature>
<evidence type="ECO:0000313" key="4">
    <source>
        <dbReference type="Proteomes" id="UP000632454"/>
    </source>
</evidence>
<dbReference type="PANTHER" id="PTHR46825">
    <property type="entry name" value="D-ALANYL-D-ALANINE-CARBOXYPEPTIDASE/ENDOPEPTIDASE AMPH"/>
    <property type="match status" value="1"/>
</dbReference>
<dbReference type="Gene3D" id="2.40.128.600">
    <property type="match status" value="1"/>
</dbReference>
<accession>A0ABQ1UK20</accession>
<dbReference type="InterPro" id="IPR050491">
    <property type="entry name" value="AmpC-like"/>
</dbReference>
<dbReference type="Pfam" id="PF00144">
    <property type="entry name" value="Beta-lactamase"/>
    <property type="match status" value="1"/>
</dbReference>
<evidence type="ECO:0008006" key="5">
    <source>
        <dbReference type="Google" id="ProtNLM"/>
    </source>
</evidence>
<dbReference type="InterPro" id="IPR021860">
    <property type="entry name" value="Peptidase_S12_Pab87-rel_C"/>
</dbReference>
<keyword evidence="4" id="KW-1185">Reference proteome</keyword>
<organism evidence="3 4">
    <name type="scientific">Williamsia phyllosphaerae</name>
    <dbReference type="NCBI Taxonomy" id="885042"/>
    <lineage>
        <taxon>Bacteria</taxon>
        <taxon>Bacillati</taxon>
        <taxon>Actinomycetota</taxon>
        <taxon>Actinomycetes</taxon>
        <taxon>Mycobacteriales</taxon>
        <taxon>Nocardiaceae</taxon>
        <taxon>Williamsia</taxon>
    </lineage>
</organism>
<dbReference type="EMBL" id="BMCS01000001">
    <property type="protein sequence ID" value="GGF18452.1"/>
    <property type="molecule type" value="Genomic_DNA"/>
</dbReference>
<dbReference type="InterPro" id="IPR012338">
    <property type="entry name" value="Beta-lactam/transpept-like"/>
</dbReference>
<evidence type="ECO:0000259" key="1">
    <source>
        <dbReference type="Pfam" id="PF00144"/>
    </source>
</evidence>
<dbReference type="PROSITE" id="PS51257">
    <property type="entry name" value="PROKAR_LIPOPROTEIN"/>
    <property type="match status" value="1"/>
</dbReference>
<dbReference type="RefSeq" id="WP_229704925.1">
    <property type="nucleotide sequence ID" value="NZ_BMCS01000001.1"/>
</dbReference>
<dbReference type="Proteomes" id="UP000632454">
    <property type="component" value="Unassembled WGS sequence"/>
</dbReference>
<reference evidence="4" key="1">
    <citation type="journal article" date="2019" name="Int. J. Syst. Evol. Microbiol.">
        <title>The Global Catalogue of Microorganisms (GCM) 10K type strain sequencing project: providing services to taxonomists for standard genome sequencing and annotation.</title>
        <authorList>
            <consortium name="The Broad Institute Genomics Platform"/>
            <consortium name="The Broad Institute Genome Sequencing Center for Infectious Disease"/>
            <person name="Wu L."/>
            <person name="Ma J."/>
        </authorList>
    </citation>
    <scope>NUCLEOTIDE SEQUENCE [LARGE SCALE GENOMIC DNA]</scope>
    <source>
        <strain evidence="4">CCM 7855</strain>
    </source>
</reference>